<protein>
    <submittedName>
        <fullName evidence="4">Glycoside hydrolase family 16 protein</fullName>
    </submittedName>
</protein>
<keyword evidence="5" id="KW-1185">Reference proteome</keyword>
<evidence type="ECO:0000313" key="4">
    <source>
        <dbReference type="EMBL" id="KAF7346716.1"/>
    </source>
</evidence>
<dbReference type="PANTHER" id="PTHR10963:SF24">
    <property type="entry name" value="GLYCOSIDASE C21B10.07-RELATED"/>
    <property type="match status" value="1"/>
</dbReference>
<gene>
    <name evidence="4" type="ORF">MSAN_01809700</name>
</gene>
<accession>A0A8H6XUM4</accession>
<dbReference type="SUPFAM" id="SSF49899">
    <property type="entry name" value="Concanavalin A-like lectins/glucanases"/>
    <property type="match status" value="1"/>
</dbReference>
<feature type="chain" id="PRO_5034621446" evidence="2">
    <location>
        <begin position="16"/>
        <end position="385"/>
    </location>
</feature>
<dbReference type="Pfam" id="PF26113">
    <property type="entry name" value="GH16_XgeA"/>
    <property type="match status" value="1"/>
</dbReference>
<organism evidence="4 5">
    <name type="scientific">Mycena sanguinolenta</name>
    <dbReference type="NCBI Taxonomy" id="230812"/>
    <lineage>
        <taxon>Eukaryota</taxon>
        <taxon>Fungi</taxon>
        <taxon>Dikarya</taxon>
        <taxon>Basidiomycota</taxon>
        <taxon>Agaricomycotina</taxon>
        <taxon>Agaricomycetes</taxon>
        <taxon>Agaricomycetidae</taxon>
        <taxon>Agaricales</taxon>
        <taxon>Marasmiineae</taxon>
        <taxon>Mycenaceae</taxon>
        <taxon>Mycena</taxon>
    </lineage>
</organism>
<dbReference type="EMBL" id="JACAZH010000018">
    <property type="protein sequence ID" value="KAF7346716.1"/>
    <property type="molecule type" value="Genomic_DNA"/>
</dbReference>
<dbReference type="AlphaFoldDB" id="A0A8H6XUM4"/>
<comment type="caution">
    <text evidence="4">The sequence shown here is derived from an EMBL/GenBank/DDBJ whole genome shotgun (WGS) entry which is preliminary data.</text>
</comment>
<evidence type="ECO:0000256" key="2">
    <source>
        <dbReference type="SAM" id="SignalP"/>
    </source>
</evidence>
<dbReference type="PROSITE" id="PS51762">
    <property type="entry name" value="GH16_2"/>
    <property type="match status" value="1"/>
</dbReference>
<evidence type="ECO:0000256" key="1">
    <source>
        <dbReference type="SAM" id="MobiDB-lite"/>
    </source>
</evidence>
<keyword evidence="2" id="KW-0732">Signal</keyword>
<feature type="compositionally biased region" description="Low complexity" evidence="1">
    <location>
        <begin position="332"/>
        <end position="350"/>
    </location>
</feature>
<evidence type="ECO:0000313" key="5">
    <source>
        <dbReference type="Proteomes" id="UP000623467"/>
    </source>
</evidence>
<feature type="region of interest" description="Disordered" evidence="1">
    <location>
        <begin position="332"/>
        <end position="351"/>
    </location>
</feature>
<name>A0A8H6XUM4_9AGAR</name>
<dbReference type="GO" id="GO:0004553">
    <property type="term" value="F:hydrolase activity, hydrolyzing O-glycosyl compounds"/>
    <property type="evidence" value="ECO:0007669"/>
    <property type="project" value="InterPro"/>
</dbReference>
<sequence length="385" mass="40604">MLLLLVASLVQISLAQKLQLARNYTGEGFFDPWNFQIGNDAHDLTGGKGNMGNVNFTDQAFAQQQNLTSVNAAGNVVIKVDDFTSAQPNGTYGRNTVSLYSKDNITAGSLVIMDAVHIPFGCSVWPAFWTRNLDEIWPNLGEIDIIENVNLATNNQYSLHTLDGCTHPVQGQVNETGSLISTNCFTNATNQPGNEGCVIAENDLSFGSKFAQSGGGAFAMLWDDEGIKMWFFTRSAVPSDMATASPNPSGWGTPSAFWPQSSCNTAQFFGPQTLMLETNLCGGFAGNTAVFPETCSGRGQCTDLIVVPTNYVDAYWEIKYIAVFSNNTSGTSSAGGSSATSSSTTSSTGAGATGGLDATGGSSAVKPWTLLSSAILGGIIGYLML</sequence>
<evidence type="ECO:0000259" key="3">
    <source>
        <dbReference type="PROSITE" id="PS51762"/>
    </source>
</evidence>
<feature type="signal peptide" evidence="2">
    <location>
        <begin position="1"/>
        <end position="15"/>
    </location>
</feature>
<dbReference type="InterPro" id="IPR013320">
    <property type="entry name" value="ConA-like_dom_sf"/>
</dbReference>
<dbReference type="CDD" id="cd02181">
    <property type="entry name" value="GH16_fungal_Lam16A_glucanase"/>
    <property type="match status" value="1"/>
</dbReference>
<dbReference type="PANTHER" id="PTHR10963">
    <property type="entry name" value="GLYCOSYL HYDROLASE-RELATED"/>
    <property type="match status" value="1"/>
</dbReference>
<dbReference type="InterPro" id="IPR000757">
    <property type="entry name" value="Beta-glucanase-like"/>
</dbReference>
<keyword evidence="4" id="KW-0378">Hydrolase</keyword>
<feature type="domain" description="GH16" evidence="3">
    <location>
        <begin position="24"/>
        <end position="293"/>
    </location>
</feature>
<dbReference type="OrthoDB" id="192832at2759"/>
<proteinExistence type="predicted"/>
<dbReference type="Proteomes" id="UP000623467">
    <property type="component" value="Unassembled WGS sequence"/>
</dbReference>
<reference evidence="4" key="1">
    <citation type="submission" date="2020-05" db="EMBL/GenBank/DDBJ databases">
        <title>Mycena genomes resolve the evolution of fungal bioluminescence.</title>
        <authorList>
            <person name="Tsai I.J."/>
        </authorList>
    </citation>
    <scope>NUCLEOTIDE SEQUENCE</scope>
    <source>
        <strain evidence="4">160909Yilan</strain>
    </source>
</reference>
<dbReference type="GO" id="GO:0009251">
    <property type="term" value="P:glucan catabolic process"/>
    <property type="evidence" value="ECO:0007669"/>
    <property type="project" value="TreeGrafter"/>
</dbReference>
<dbReference type="InterPro" id="IPR050546">
    <property type="entry name" value="Glycosyl_Hydrlase_16"/>
</dbReference>
<dbReference type="Gene3D" id="2.60.120.200">
    <property type="match status" value="1"/>
</dbReference>